<keyword evidence="3" id="KW-0507">mRNA processing</keyword>
<evidence type="ECO:0000256" key="5">
    <source>
        <dbReference type="ARBA" id="ARBA00022737"/>
    </source>
</evidence>
<name>A0A9W8B4K7_9FUNG</name>
<dbReference type="PANTHER" id="PTHR43979">
    <property type="entry name" value="PRE-MRNA-PROCESSING FACTOR 17"/>
    <property type="match status" value="1"/>
</dbReference>
<keyword evidence="7" id="KW-0539">Nucleus</keyword>
<feature type="compositionally biased region" description="Basic and acidic residues" evidence="10">
    <location>
        <begin position="165"/>
        <end position="174"/>
    </location>
</feature>
<keyword evidence="6" id="KW-0508">mRNA splicing</keyword>
<protein>
    <recommendedName>
        <fullName evidence="8">Pre-mRNA-processing factor 17</fullName>
    </recommendedName>
</protein>
<dbReference type="InterPro" id="IPR015943">
    <property type="entry name" value="WD40/YVTN_repeat-like_dom_sf"/>
</dbReference>
<dbReference type="PANTHER" id="PTHR43979:SF1">
    <property type="entry name" value="PRE-MRNA-PROCESSING FACTOR 17"/>
    <property type="match status" value="1"/>
</dbReference>
<dbReference type="PROSITE" id="PS50294">
    <property type="entry name" value="WD_REPEATS_REGION"/>
    <property type="match status" value="4"/>
</dbReference>
<dbReference type="InterPro" id="IPR020472">
    <property type="entry name" value="WD40_PAC1"/>
</dbReference>
<dbReference type="GO" id="GO:0000398">
    <property type="term" value="P:mRNA splicing, via spliceosome"/>
    <property type="evidence" value="ECO:0007669"/>
    <property type="project" value="InterPro"/>
</dbReference>
<dbReference type="EMBL" id="JANBQB010000518">
    <property type="protein sequence ID" value="KAJ1975525.1"/>
    <property type="molecule type" value="Genomic_DNA"/>
</dbReference>
<dbReference type="OrthoDB" id="10257301at2759"/>
<feature type="repeat" description="WD" evidence="9">
    <location>
        <begin position="427"/>
        <end position="459"/>
    </location>
</feature>
<dbReference type="CDD" id="cd00200">
    <property type="entry name" value="WD40"/>
    <property type="match status" value="1"/>
</dbReference>
<organism evidence="11 12">
    <name type="scientific">Dimargaris verticillata</name>
    <dbReference type="NCBI Taxonomy" id="2761393"/>
    <lineage>
        <taxon>Eukaryota</taxon>
        <taxon>Fungi</taxon>
        <taxon>Fungi incertae sedis</taxon>
        <taxon>Zoopagomycota</taxon>
        <taxon>Kickxellomycotina</taxon>
        <taxon>Dimargaritomycetes</taxon>
        <taxon>Dimargaritales</taxon>
        <taxon>Dimargaritaceae</taxon>
        <taxon>Dimargaris</taxon>
    </lineage>
</organism>
<evidence type="ECO:0000256" key="2">
    <source>
        <dbReference type="ARBA" id="ARBA00022574"/>
    </source>
</evidence>
<dbReference type="PROSITE" id="PS00678">
    <property type="entry name" value="WD_REPEATS_1"/>
    <property type="match status" value="1"/>
</dbReference>
<evidence type="ECO:0000256" key="3">
    <source>
        <dbReference type="ARBA" id="ARBA00022664"/>
    </source>
</evidence>
<dbReference type="SUPFAM" id="SSF50978">
    <property type="entry name" value="WD40 repeat-like"/>
    <property type="match status" value="1"/>
</dbReference>
<keyword evidence="4" id="KW-0747">Spliceosome</keyword>
<feature type="repeat" description="WD" evidence="9">
    <location>
        <begin position="529"/>
        <end position="558"/>
    </location>
</feature>
<feature type="repeat" description="WD" evidence="9">
    <location>
        <begin position="294"/>
        <end position="328"/>
    </location>
</feature>
<dbReference type="SMART" id="SM00320">
    <property type="entry name" value="WD40"/>
    <property type="match status" value="7"/>
</dbReference>
<evidence type="ECO:0000256" key="1">
    <source>
        <dbReference type="ARBA" id="ARBA00004123"/>
    </source>
</evidence>
<feature type="repeat" description="WD" evidence="9">
    <location>
        <begin position="559"/>
        <end position="592"/>
    </location>
</feature>
<dbReference type="InterPro" id="IPR036322">
    <property type="entry name" value="WD40_repeat_dom_sf"/>
</dbReference>
<evidence type="ECO:0000256" key="7">
    <source>
        <dbReference type="ARBA" id="ARBA00023242"/>
    </source>
</evidence>
<accession>A0A9W8B4K7</accession>
<evidence type="ECO:0000256" key="8">
    <source>
        <dbReference type="ARBA" id="ARBA00068146"/>
    </source>
</evidence>
<dbReference type="InterPro" id="IPR001680">
    <property type="entry name" value="WD40_rpt"/>
</dbReference>
<dbReference type="AlphaFoldDB" id="A0A9W8B4K7"/>
<gene>
    <name evidence="11" type="ORF">H4R34_004302</name>
</gene>
<evidence type="ECO:0000313" key="12">
    <source>
        <dbReference type="Proteomes" id="UP001151582"/>
    </source>
</evidence>
<dbReference type="Pfam" id="PF00400">
    <property type="entry name" value="WD40"/>
    <property type="match status" value="6"/>
</dbReference>
<evidence type="ECO:0000256" key="6">
    <source>
        <dbReference type="ARBA" id="ARBA00023187"/>
    </source>
</evidence>
<dbReference type="PRINTS" id="PR00320">
    <property type="entry name" value="GPROTEINBRPT"/>
</dbReference>
<dbReference type="PROSITE" id="PS50082">
    <property type="entry name" value="WD_REPEATS_2"/>
    <property type="match status" value="5"/>
</dbReference>
<evidence type="ECO:0000313" key="11">
    <source>
        <dbReference type="EMBL" id="KAJ1975525.1"/>
    </source>
</evidence>
<sequence>MDLIASNYQSGSDAASDSDATDLVNLALFSASEGSKRTKVTTNPDVNTEDLESAMKLYARPDESSMRVNLRYDELTKPLAGPENPFRAHGLAGTGNMLTGHVDAEAFSEHTFRDQERTFRTLGYANDPSLFANTATASCATLLKSSPASGFIGDQAQASRHQGHTGHDSQVKRNQDRKRKAKGDSSVLEGEAAYKGPWAGYENESIGQPTGPPPASDQADAVVAPGATAGGKPKGGKSKEIRLGEEQSTFHGKQEFDYQGRTYMHVPNDVSGVDLNKDPGSLACFAPKQLVHTWTGHTKGVSAIRLFPRSGHLLLSASMDTKVKLWDVYHDRRCLRTFLGHNKAIRDICFTNNGRQFLSASYDRYIKLWDTETGQCIRSFTTGKIPYCVKFHPDADQQHIFLAGCSDNKVVQFDLNSPGDQPPVQEYDQHLGAVNSITFIDDNRRFVSTSDDKTMRLWEFGIPITIKLIAEPSMHSIPSVSLSPNNKWLAGQSLDNQILIYSARQRLRMNYKKKFTGHLVAGYACQPNFSPDGRFIMSGDAEGYLWVWDWKSQRVRQKLKAHDNVVIGCEWHPQETSKVVTCSWDGLIKYWD</sequence>
<comment type="subcellular location">
    <subcellularLocation>
        <location evidence="1">Nucleus</location>
    </subcellularLocation>
</comment>
<dbReference type="InterPro" id="IPR032847">
    <property type="entry name" value="PRPF17"/>
</dbReference>
<dbReference type="Gene3D" id="2.130.10.10">
    <property type="entry name" value="YVTN repeat-like/Quinoprotein amine dehydrogenase"/>
    <property type="match status" value="1"/>
</dbReference>
<keyword evidence="2 9" id="KW-0853">WD repeat</keyword>
<dbReference type="InterPro" id="IPR019775">
    <property type="entry name" value="WD40_repeat_CS"/>
</dbReference>
<comment type="caution">
    <text evidence="11">The sequence shown here is derived from an EMBL/GenBank/DDBJ whole genome shotgun (WGS) entry which is preliminary data.</text>
</comment>
<dbReference type="GO" id="GO:0071013">
    <property type="term" value="C:catalytic step 2 spliceosome"/>
    <property type="evidence" value="ECO:0007669"/>
    <property type="project" value="InterPro"/>
</dbReference>
<evidence type="ECO:0000256" key="4">
    <source>
        <dbReference type="ARBA" id="ARBA00022728"/>
    </source>
</evidence>
<keyword evidence="12" id="KW-1185">Reference proteome</keyword>
<keyword evidence="5" id="KW-0677">Repeat</keyword>
<reference evidence="11" key="1">
    <citation type="submission" date="2022-07" db="EMBL/GenBank/DDBJ databases">
        <title>Phylogenomic reconstructions and comparative analyses of Kickxellomycotina fungi.</title>
        <authorList>
            <person name="Reynolds N.K."/>
            <person name="Stajich J.E."/>
            <person name="Barry K."/>
            <person name="Grigoriev I.V."/>
            <person name="Crous P."/>
            <person name="Smith M.E."/>
        </authorList>
    </citation>
    <scope>NUCLEOTIDE SEQUENCE</scope>
    <source>
        <strain evidence="11">RSA 567</strain>
    </source>
</reference>
<evidence type="ECO:0000256" key="9">
    <source>
        <dbReference type="PROSITE-ProRule" id="PRU00221"/>
    </source>
</evidence>
<dbReference type="GO" id="GO:0003729">
    <property type="term" value="F:mRNA binding"/>
    <property type="evidence" value="ECO:0007669"/>
    <property type="project" value="TreeGrafter"/>
</dbReference>
<feature type="repeat" description="WD" evidence="9">
    <location>
        <begin position="338"/>
        <end position="379"/>
    </location>
</feature>
<feature type="region of interest" description="Disordered" evidence="10">
    <location>
        <begin position="156"/>
        <end position="220"/>
    </location>
</feature>
<dbReference type="FunFam" id="2.130.10.10:FF:000034">
    <property type="entry name" value="Pre-mRNA-processing factor 17, putative"/>
    <property type="match status" value="1"/>
</dbReference>
<proteinExistence type="predicted"/>
<evidence type="ECO:0000256" key="10">
    <source>
        <dbReference type="SAM" id="MobiDB-lite"/>
    </source>
</evidence>
<dbReference type="Proteomes" id="UP001151582">
    <property type="component" value="Unassembled WGS sequence"/>
</dbReference>